<dbReference type="PROSITE" id="PS51202">
    <property type="entry name" value="RCK_C"/>
    <property type="match status" value="2"/>
</dbReference>
<dbReference type="Proteomes" id="UP000007468">
    <property type="component" value="Chromosome"/>
</dbReference>
<evidence type="ECO:0000256" key="4">
    <source>
        <dbReference type="ARBA" id="ARBA00022958"/>
    </source>
</evidence>
<protein>
    <recommendedName>
        <fullName evidence="1">Trk system potassium uptake protein TrkA</fullName>
    </recommendedName>
</protein>
<dbReference type="NCBIfam" id="NF007033">
    <property type="entry name" value="PRK09496.1-5"/>
    <property type="match status" value="1"/>
</dbReference>
<dbReference type="NCBIfam" id="NF007031">
    <property type="entry name" value="PRK09496.1-2"/>
    <property type="match status" value="1"/>
</dbReference>
<reference evidence="10" key="1">
    <citation type="submission" date="2010-12" db="EMBL/GenBank/DDBJ databases">
        <title>The genome sequence of Filifactor alocis strain ATCC 35896.</title>
        <authorList>
            <consortium name="The Broad Institute Genome Sequencing Platform"/>
            <person name="Ward D."/>
            <person name="Earl A."/>
            <person name="Feldgarden M."/>
            <person name="Young S.K."/>
            <person name="Gargeya S."/>
            <person name="Zeng Q."/>
            <person name="Alvarado L."/>
            <person name="Berlin A."/>
            <person name="Bochicchio J."/>
            <person name="Chapman S.B."/>
            <person name="Chen Z."/>
            <person name="Freedman E."/>
            <person name="Gellesch M."/>
            <person name="Goldberg J."/>
            <person name="Griggs A."/>
            <person name="Gujja S."/>
            <person name="Heilman E."/>
            <person name="Heiman D."/>
            <person name="Howarth C."/>
            <person name="Mehta T."/>
            <person name="Neiman D."/>
            <person name="Pearson M."/>
            <person name="Roberts A."/>
            <person name="Saif S."/>
            <person name="Shea T."/>
            <person name="Shenoy N."/>
            <person name="Sisk P."/>
            <person name="Stolte C."/>
            <person name="Sykes S."/>
            <person name="White J."/>
            <person name="Yandava C."/>
            <person name="Izard J."/>
            <person name="Blanton J.M."/>
            <person name="Baranova O.V."/>
            <person name="Tanner A.C."/>
            <person name="Dewhirst F.E."/>
            <person name="Haas B."/>
            <person name="Nusbaum C."/>
            <person name="Birren B."/>
        </authorList>
    </citation>
    <scope>NUCLEOTIDE SEQUENCE [LARGE SCALE GENOMIC DNA]</scope>
    <source>
        <strain evidence="10">ATCC 35896 / D40 B5</strain>
    </source>
</reference>
<evidence type="ECO:0000256" key="3">
    <source>
        <dbReference type="ARBA" id="ARBA00022538"/>
    </source>
</evidence>
<gene>
    <name evidence="9" type="primary">trkA</name>
    <name evidence="9" type="ordered locus">HMPREF0389_01220</name>
</gene>
<dbReference type="PANTHER" id="PTHR43833">
    <property type="entry name" value="POTASSIUM CHANNEL PROTEIN 2-RELATED-RELATED"/>
    <property type="match status" value="1"/>
</dbReference>
<keyword evidence="6" id="KW-0406">Ion transport</keyword>
<evidence type="ECO:0000256" key="1">
    <source>
        <dbReference type="ARBA" id="ARBA00017378"/>
    </source>
</evidence>
<organism evidence="9 10">
    <name type="scientific">Filifactor alocis (strain ATCC 35896 / CCUG 47790 / D40 B5)</name>
    <name type="common">Fusobacterium alocis</name>
    <dbReference type="NCBI Taxonomy" id="546269"/>
    <lineage>
        <taxon>Bacteria</taxon>
        <taxon>Bacillati</taxon>
        <taxon>Bacillota</taxon>
        <taxon>Clostridia</taxon>
        <taxon>Peptostreptococcales</taxon>
        <taxon>Filifactoraceae</taxon>
        <taxon>Filifactor</taxon>
    </lineage>
</organism>
<evidence type="ECO:0000313" key="9">
    <source>
        <dbReference type="EMBL" id="EFE27968.1"/>
    </source>
</evidence>
<evidence type="ECO:0000256" key="2">
    <source>
        <dbReference type="ARBA" id="ARBA00022448"/>
    </source>
</evidence>
<dbReference type="OrthoDB" id="9775180at2"/>
<dbReference type="PRINTS" id="PR00335">
    <property type="entry name" value="KUPTAKETRKA"/>
</dbReference>
<dbReference type="InterPro" id="IPR036291">
    <property type="entry name" value="NAD(P)-bd_dom_sf"/>
</dbReference>
<dbReference type="PANTHER" id="PTHR43833:SF5">
    <property type="entry name" value="TRK SYSTEM POTASSIUM UPTAKE PROTEIN TRKA"/>
    <property type="match status" value="1"/>
</dbReference>
<evidence type="ECO:0000259" key="8">
    <source>
        <dbReference type="PROSITE" id="PS51202"/>
    </source>
</evidence>
<dbReference type="InterPro" id="IPR006037">
    <property type="entry name" value="RCK_C"/>
</dbReference>
<dbReference type="Pfam" id="PF02254">
    <property type="entry name" value="TrkA_N"/>
    <property type="match status" value="2"/>
</dbReference>
<accession>D6GSY3</accession>
<dbReference type="SUPFAM" id="SSF51735">
    <property type="entry name" value="NAD(P)-binding Rossmann-fold domains"/>
    <property type="match status" value="2"/>
</dbReference>
<dbReference type="AlphaFoldDB" id="D6GSY3"/>
<feature type="domain" description="RCK C-terminal" evidence="8">
    <location>
        <begin position="140"/>
        <end position="223"/>
    </location>
</feature>
<evidence type="ECO:0000256" key="6">
    <source>
        <dbReference type="ARBA" id="ARBA00023065"/>
    </source>
</evidence>
<dbReference type="KEGG" id="faa:HMPREF0389_01220"/>
<keyword evidence="2" id="KW-0813">Transport</keyword>
<sequence>MNILIVGAGKVGEALIENLSKEKHDIIVVDEKIELVEKLVDTYDIIGTVGNGASYDVLINAKIQKADMLIAVTNSDEINMLCCIIGKKLGVKDTIARVRNPEYSLQLDLLQQEMGIDMVINPEFEAANDIFRMLQFPSASNVESFAKGRVNIVEGKVSANSDLIGVSLTELRKSSKLDILICVVTRDSQVLIPRGDFVLQEGDGIYVTGTTQQLILFFKQQGVYKKNVRDVLMIGGGKISYYLAKKLIKQGIQVKIIERHERRCLELSQKLKEATIVHNDGTLHEVLDEERLARYDACITLTGIDEENIVTSIYAESLGVPKIVTKISRINLVPIIEKVGLSSYITPKHIMATRIVRYVRAKQNTQGSNVERLYRIVNNQVEALEFYVSENFQQIGVSLEEMKLKENILIPFILRGNTLIYPTGKDMICEHDRVIVVTTQKYLRDLNDILEGNHYEL</sequence>
<dbReference type="InterPro" id="IPR003148">
    <property type="entry name" value="RCK_N"/>
</dbReference>
<keyword evidence="4" id="KW-0630">Potassium</keyword>
<dbReference type="NCBIfam" id="NF007039">
    <property type="entry name" value="PRK09496.3-2"/>
    <property type="match status" value="1"/>
</dbReference>
<dbReference type="eggNOG" id="COG0569">
    <property type="taxonomic scope" value="Bacteria"/>
</dbReference>
<keyword evidence="3" id="KW-0633">Potassium transport</keyword>
<dbReference type="STRING" id="546269.HMPREF0389_01220"/>
<dbReference type="PATRIC" id="fig|546269.5.peg.1795"/>
<dbReference type="Gene3D" id="3.40.50.720">
    <property type="entry name" value="NAD(P)-binding Rossmann-like Domain"/>
    <property type="match status" value="2"/>
</dbReference>
<dbReference type="Pfam" id="PF02080">
    <property type="entry name" value="TrkA_C"/>
    <property type="match status" value="1"/>
</dbReference>
<dbReference type="GO" id="GO:0015079">
    <property type="term" value="F:potassium ion transmembrane transporter activity"/>
    <property type="evidence" value="ECO:0007669"/>
    <property type="project" value="InterPro"/>
</dbReference>
<evidence type="ECO:0000259" key="7">
    <source>
        <dbReference type="PROSITE" id="PS51201"/>
    </source>
</evidence>
<name>D6GSY3_FILAD</name>
<dbReference type="InterPro" id="IPR050721">
    <property type="entry name" value="Trk_Ktr_HKT_K-transport"/>
</dbReference>
<feature type="domain" description="RCK C-terminal" evidence="8">
    <location>
        <begin position="368"/>
        <end position="452"/>
    </location>
</feature>
<dbReference type="GO" id="GO:0005886">
    <property type="term" value="C:plasma membrane"/>
    <property type="evidence" value="ECO:0007669"/>
    <property type="project" value="InterPro"/>
</dbReference>
<dbReference type="PROSITE" id="PS51201">
    <property type="entry name" value="RCK_N"/>
    <property type="match status" value="2"/>
</dbReference>
<evidence type="ECO:0000256" key="5">
    <source>
        <dbReference type="ARBA" id="ARBA00023027"/>
    </source>
</evidence>
<dbReference type="Gene3D" id="3.30.70.1450">
    <property type="entry name" value="Regulator of K+ conductance, C-terminal domain"/>
    <property type="match status" value="2"/>
</dbReference>
<proteinExistence type="predicted"/>
<dbReference type="SUPFAM" id="SSF116726">
    <property type="entry name" value="TrkA C-terminal domain-like"/>
    <property type="match status" value="2"/>
</dbReference>
<dbReference type="InterPro" id="IPR006036">
    <property type="entry name" value="K_uptake_TrkA"/>
</dbReference>
<dbReference type="EMBL" id="CP002390">
    <property type="protein sequence ID" value="EFE27968.1"/>
    <property type="molecule type" value="Genomic_DNA"/>
</dbReference>
<dbReference type="NCBIfam" id="NF007041">
    <property type="entry name" value="PRK09496.3-4"/>
    <property type="match status" value="1"/>
</dbReference>
<keyword evidence="10" id="KW-1185">Reference proteome</keyword>
<evidence type="ECO:0000313" key="10">
    <source>
        <dbReference type="Proteomes" id="UP000007468"/>
    </source>
</evidence>
<dbReference type="InterPro" id="IPR036721">
    <property type="entry name" value="RCK_C_sf"/>
</dbReference>
<feature type="domain" description="RCK N-terminal" evidence="7">
    <location>
        <begin position="228"/>
        <end position="346"/>
    </location>
</feature>
<keyword evidence="5" id="KW-0520">NAD</keyword>
<feature type="domain" description="RCK N-terminal" evidence="7">
    <location>
        <begin position="1"/>
        <end position="120"/>
    </location>
</feature>
<dbReference type="RefSeq" id="WP_014263222.1">
    <property type="nucleotide sequence ID" value="NC_016630.1"/>
</dbReference>